<dbReference type="InterPro" id="IPR016181">
    <property type="entry name" value="Acyl_CoA_acyltransferase"/>
</dbReference>
<comment type="caution">
    <text evidence="2">The sequence shown here is derived from an EMBL/GenBank/DDBJ whole genome shotgun (WGS) entry which is preliminary data.</text>
</comment>
<proteinExistence type="predicted"/>
<dbReference type="CDD" id="cd04301">
    <property type="entry name" value="NAT_SF"/>
    <property type="match status" value="1"/>
</dbReference>
<dbReference type="AlphaFoldDB" id="A0A9X2MKD3"/>
<accession>A0A9X2MKD3</accession>
<organism evidence="2 3">
    <name type="scientific">Paenibacillus soyae</name>
    <dbReference type="NCBI Taxonomy" id="2969249"/>
    <lineage>
        <taxon>Bacteria</taxon>
        <taxon>Bacillati</taxon>
        <taxon>Bacillota</taxon>
        <taxon>Bacilli</taxon>
        <taxon>Bacillales</taxon>
        <taxon>Paenibacillaceae</taxon>
        <taxon>Paenibacillus</taxon>
    </lineage>
</organism>
<dbReference type="SUPFAM" id="SSF55729">
    <property type="entry name" value="Acyl-CoA N-acyltransferases (Nat)"/>
    <property type="match status" value="1"/>
</dbReference>
<name>A0A9X2MKD3_9BACL</name>
<gene>
    <name evidence="2" type="ORF">NQZ67_06425</name>
</gene>
<evidence type="ECO:0000259" key="1">
    <source>
        <dbReference type="PROSITE" id="PS51186"/>
    </source>
</evidence>
<keyword evidence="3" id="KW-1185">Reference proteome</keyword>
<dbReference type="EMBL" id="JANIPJ010000003">
    <property type="protein sequence ID" value="MCR2803518.1"/>
    <property type="molecule type" value="Genomic_DNA"/>
</dbReference>
<feature type="domain" description="N-acetyltransferase" evidence="1">
    <location>
        <begin position="1"/>
        <end position="135"/>
    </location>
</feature>
<dbReference type="Proteomes" id="UP001141950">
    <property type="component" value="Unassembled WGS sequence"/>
</dbReference>
<sequence>MDDEAYFHEHVEEKGEIYGAFRQGDLVAYSVLAFPGRTDSNLGFESGVPDGELHRVAVLDSTVVHESARGLGLQRLFHELREQRARERQYLYLYSTVHPENYPSMNNLERAGFSLQFTRPMYGGKMRHCYFKRLF</sequence>
<dbReference type="GO" id="GO:0016747">
    <property type="term" value="F:acyltransferase activity, transferring groups other than amino-acyl groups"/>
    <property type="evidence" value="ECO:0007669"/>
    <property type="project" value="InterPro"/>
</dbReference>
<dbReference type="Pfam" id="PF00583">
    <property type="entry name" value="Acetyltransf_1"/>
    <property type="match status" value="1"/>
</dbReference>
<dbReference type="Gene3D" id="3.40.630.30">
    <property type="match status" value="1"/>
</dbReference>
<protein>
    <submittedName>
        <fullName evidence="2">GNAT family N-acetyltransferase</fullName>
    </submittedName>
</protein>
<dbReference type="RefSeq" id="WP_257443875.1">
    <property type="nucleotide sequence ID" value="NZ_JANIPJ010000003.1"/>
</dbReference>
<dbReference type="InterPro" id="IPR000182">
    <property type="entry name" value="GNAT_dom"/>
</dbReference>
<dbReference type="PROSITE" id="PS51186">
    <property type="entry name" value="GNAT"/>
    <property type="match status" value="1"/>
</dbReference>
<reference evidence="2" key="1">
    <citation type="submission" date="2022-08" db="EMBL/GenBank/DDBJ databases">
        <title>The genomic sequence of strain Paenibacillus sp. SCIV0701.</title>
        <authorList>
            <person name="Zhao H."/>
        </authorList>
    </citation>
    <scope>NUCLEOTIDE SEQUENCE</scope>
    <source>
        <strain evidence="2">SCIV0701</strain>
    </source>
</reference>
<evidence type="ECO:0000313" key="3">
    <source>
        <dbReference type="Proteomes" id="UP001141950"/>
    </source>
</evidence>
<evidence type="ECO:0000313" key="2">
    <source>
        <dbReference type="EMBL" id="MCR2803518.1"/>
    </source>
</evidence>